<feature type="region of interest" description="Disordered" evidence="1">
    <location>
        <begin position="1"/>
        <end position="23"/>
    </location>
</feature>
<comment type="caution">
    <text evidence="2">The sequence shown here is derived from an EMBL/GenBank/DDBJ whole genome shotgun (WGS) entry which is preliminary data.</text>
</comment>
<organism evidence="2 3">
    <name type="scientific">Trifolium medium</name>
    <dbReference type="NCBI Taxonomy" id="97028"/>
    <lineage>
        <taxon>Eukaryota</taxon>
        <taxon>Viridiplantae</taxon>
        <taxon>Streptophyta</taxon>
        <taxon>Embryophyta</taxon>
        <taxon>Tracheophyta</taxon>
        <taxon>Spermatophyta</taxon>
        <taxon>Magnoliopsida</taxon>
        <taxon>eudicotyledons</taxon>
        <taxon>Gunneridae</taxon>
        <taxon>Pentapetalae</taxon>
        <taxon>rosids</taxon>
        <taxon>fabids</taxon>
        <taxon>Fabales</taxon>
        <taxon>Fabaceae</taxon>
        <taxon>Papilionoideae</taxon>
        <taxon>50 kb inversion clade</taxon>
        <taxon>NPAAA clade</taxon>
        <taxon>Hologalegina</taxon>
        <taxon>IRL clade</taxon>
        <taxon>Trifolieae</taxon>
        <taxon>Trifolium</taxon>
    </lineage>
</organism>
<evidence type="ECO:0000313" key="3">
    <source>
        <dbReference type="Proteomes" id="UP000265520"/>
    </source>
</evidence>
<accession>A0A392MQL3</accession>
<name>A0A392MQL3_9FABA</name>
<dbReference type="Proteomes" id="UP000265520">
    <property type="component" value="Unassembled WGS sequence"/>
</dbReference>
<gene>
    <name evidence="2" type="ORF">A2U01_0010712</name>
</gene>
<reference evidence="2 3" key="1">
    <citation type="journal article" date="2018" name="Front. Plant Sci.">
        <title>Red Clover (Trifolium pratense) and Zigzag Clover (T. medium) - A Picture of Genomic Similarities and Differences.</title>
        <authorList>
            <person name="Dluhosova J."/>
            <person name="Istvanek J."/>
            <person name="Nedelnik J."/>
            <person name="Repkova J."/>
        </authorList>
    </citation>
    <scope>NUCLEOTIDE SEQUENCE [LARGE SCALE GENOMIC DNA]</scope>
    <source>
        <strain evidence="3">cv. 10/8</strain>
        <tissue evidence="2">Leaf</tissue>
    </source>
</reference>
<dbReference type="EMBL" id="LXQA010016947">
    <property type="protein sequence ID" value="MCH89810.1"/>
    <property type="molecule type" value="Genomic_DNA"/>
</dbReference>
<dbReference type="AlphaFoldDB" id="A0A392MQL3"/>
<sequence length="52" mass="5915">RSVTTTKRIRDSPVEETNEPETCQLQRRPLTLARMPVGALVALTGSEWQEVY</sequence>
<feature type="non-terminal residue" evidence="2">
    <location>
        <position position="1"/>
    </location>
</feature>
<evidence type="ECO:0000313" key="2">
    <source>
        <dbReference type="EMBL" id="MCH89810.1"/>
    </source>
</evidence>
<protein>
    <submittedName>
        <fullName evidence="2">Uncharacterized protein</fullName>
    </submittedName>
</protein>
<keyword evidence="3" id="KW-1185">Reference proteome</keyword>
<proteinExistence type="predicted"/>
<evidence type="ECO:0000256" key="1">
    <source>
        <dbReference type="SAM" id="MobiDB-lite"/>
    </source>
</evidence>